<evidence type="ECO:0000259" key="15">
    <source>
        <dbReference type="Pfam" id="PF23233"/>
    </source>
</evidence>
<evidence type="ECO:0000313" key="16">
    <source>
        <dbReference type="EMBL" id="TIB43104.1"/>
    </source>
</evidence>
<feature type="compositionally biased region" description="Acidic residues" evidence="12">
    <location>
        <begin position="980"/>
        <end position="991"/>
    </location>
</feature>
<protein>
    <recommendedName>
        <fullName evidence="10">Pre-mRNA-splicing factor SYF1</fullName>
    </recommendedName>
    <alternativeName>
        <fullName evidence="11">Pre-mRNA-splicing factor syf1</fullName>
    </alternativeName>
</protein>
<evidence type="ECO:0000256" key="1">
    <source>
        <dbReference type="ARBA" id="ARBA00004123"/>
    </source>
</evidence>
<accession>A0A4V6TNX2</accession>
<evidence type="ECO:0000256" key="12">
    <source>
        <dbReference type="SAM" id="MobiDB-lite"/>
    </source>
</evidence>
<dbReference type="InterPro" id="IPR045075">
    <property type="entry name" value="Syf1-like"/>
</dbReference>
<dbReference type="Pfam" id="PF23233">
    <property type="entry name" value="HAT_Syf1_CNRKL1_N"/>
    <property type="match status" value="1"/>
</dbReference>
<sequence>MHYTLPNLHAVPSQSLTITTEMSAEELKGIFPLTKPLPLPSNITPLSKIVDLQFEEELSKNPTNLRVWFSYIDVVNSKLELLTPIEEDDSISTSTKELLGPLATPDRRTIYQTLTSIYERALGVFSFNYRLWYAYLLMRLSFLTENITHDDINQLRNNRRRLVKGQPLIDLEKGDERIPWKEVSEANYLDGLIGESEWKATAAVFERCLSWLQSMPRIWLLYLSLLSNPACPPRLGRTHARRTFDRALRTLPPSLHMRIWPAYLNWAKSMGGHCLTIIWRRYLAVDPYPIETYIQLLLNGEKPSSRALEACKLLLKLSRLSRENHYVSPQGKSPYMLLNDWLEVCSEYADIVGVDVEKATALKPVQVGGRHNEMDKITESISKQPEDEKPAGIDSNVDADIDPSNDQKLDVDYLVRKDGLSIYKDQAGRLWTGLATYWIRRGEFEKARQVFETAIKSVVTVRDFTQVFDAYAEFNEQLVTSLMDALADIDDEDKNDLEEDLDSNMQSFEHLMDRRPILVNDVMLRRNPNDVNEWQKRIALFDNDDEKIVNTYTDAILTIKPKQAVGFGDLYANFAKYYESKGDIGSCRQIFEKAIDVNYRRIDELAEIWIQWSEMELRHDNFNEAVKVMERATTTPKNTKVDYYDESLSPQRRLFKSLKMWSFYVDIMESIGSVESTKAVYDKILDLKIANAQIIINYALFLEENDYFDDSFKVYERGVDAFTYPVAFELWNVYLSKFLKRYGGSKLELARDLFEQAVEGIPSKFAKPIFLMFGKLEEEYGLARRAIRVYERATQAVSDKDKFEMYRILIAKVAMTFGLAATRPVYEKSLEELPDKSAIVMGLRFANLERKLGEIDRARSIYAHTSQFCDTRIQKEFWNEWNQFEIDHGSEDTFREFLRIRRSVQASFNTEAHYLAAQSLHNNASKSGEDGGEEEATAINDPMANVERNIPGFVKGKTQEKDGTGEEGDSEGVEGGGTNNEDEIAIDEEDM</sequence>
<feature type="domain" description="Pre-mRNA-splicing factor Syf1-like N-terminal HAT-repeats" evidence="15">
    <location>
        <begin position="194"/>
        <end position="287"/>
    </location>
</feature>
<dbReference type="EMBL" id="SPOI01000002">
    <property type="protein sequence ID" value="TIB43104.1"/>
    <property type="molecule type" value="Genomic_DNA"/>
</dbReference>
<comment type="similarity">
    <text evidence="2">Belongs to the crooked-neck family.</text>
</comment>
<evidence type="ECO:0000313" key="17">
    <source>
        <dbReference type="Proteomes" id="UP000310689"/>
    </source>
</evidence>
<feature type="compositionally biased region" description="Basic and acidic residues" evidence="12">
    <location>
        <begin position="380"/>
        <end position="391"/>
    </location>
</feature>
<keyword evidence="4" id="KW-0507">mRNA processing</keyword>
<evidence type="ECO:0000256" key="11">
    <source>
        <dbReference type="ARBA" id="ARBA00067212"/>
    </source>
</evidence>
<keyword evidence="8" id="KW-0539">Nucleus</keyword>
<keyword evidence="6" id="KW-0677">Repeat</keyword>
<dbReference type="AlphaFoldDB" id="A0A4V6TNX2"/>
<feature type="domain" description="Pre-mRNA-splicing factor Syf1/CRNKL1-like C-terminal HAT-repeats" evidence="14">
    <location>
        <begin position="561"/>
        <end position="949"/>
    </location>
</feature>
<dbReference type="SMART" id="SM00386">
    <property type="entry name" value="HAT"/>
    <property type="match status" value="10"/>
</dbReference>
<dbReference type="InterPro" id="IPR011990">
    <property type="entry name" value="TPR-like_helical_dom_sf"/>
</dbReference>
<feature type="region of interest" description="Disordered" evidence="12">
    <location>
        <begin position="923"/>
        <end position="991"/>
    </location>
</feature>
<dbReference type="InterPro" id="IPR003107">
    <property type="entry name" value="HAT"/>
</dbReference>
<dbReference type="Pfam" id="PF23220">
    <property type="entry name" value="HAT_Syf1_M"/>
    <property type="match status" value="1"/>
</dbReference>
<evidence type="ECO:0000256" key="6">
    <source>
        <dbReference type="ARBA" id="ARBA00022737"/>
    </source>
</evidence>
<evidence type="ECO:0000256" key="3">
    <source>
        <dbReference type="ARBA" id="ARBA00011524"/>
    </source>
</evidence>
<evidence type="ECO:0000256" key="9">
    <source>
        <dbReference type="ARBA" id="ARBA00037272"/>
    </source>
</evidence>
<organism evidence="16 17">
    <name type="scientific">Wallemia ichthyophaga</name>
    <dbReference type="NCBI Taxonomy" id="245174"/>
    <lineage>
        <taxon>Eukaryota</taxon>
        <taxon>Fungi</taxon>
        <taxon>Dikarya</taxon>
        <taxon>Basidiomycota</taxon>
        <taxon>Wallemiomycotina</taxon>
        <taxon>Wallemiomycetes</taxon>
        <taxon>Wallemiales</taxon>
        <taxon>Wallemiaceae</taxon>
        <taxon>Wallemia</taxon>
    </lineage>
</organism>
<comment type="subunit">
    <text evidence="3">Associated with the spliceosome.</text>
</comment>
<dbReference type="InterPro" id="IPR056350">
    <property type="entry name" value="HAT_Syf1_central"/>
</dbReference>
<proteinExistence type="inferred from homology"/>
<reference evidence="16 17" key="1">
    <citation type="submission" date="2019-03" db="EMBL/GenBank/DDBJ databases">
        <title>Sequencing 23 genomes of Wallemia ichthyophaga.</title>
        <authorList>
            <person name="Gostincar C."/>
        </authorList>
    </citation>
    <scope>NUCLEOTIDE SEQUENCE [LARGE SCALE GENOMIC DNA]</scope>
    <source>
        <strain evidence="16 17">EXF-6200</strain>
    </source>
</reference>
<evidence type="ECO:0000259" key="14">
    <source>
        <dbReference type="Pfam" id="PF23231"/>
    </source>
</evidence>
<dbReference type="InterPro" id="IPR055430">
    <property type="entry name" value="HAT_Syf1_CNRKL1_C"/>
</dbReference>
<dbReference type="Gene3D" id="1.25.40.10">
    <property type="entry name" value="Tetratricopeptide repeat domain"/>
    <property type="match status" value="4"/>
</dbReference>
<keyword evidence="5" id="KW-0747">Spliceosome</keyword>
<evidence type="ECO:0000259" key="13">
    <source>
        <dbReference type="Pfam" id="PF23220"/>
    </source>
</evidence>
<evidence type="ECO:0000256" key="2">
    <source>
        <dbReference type="ARBA" id="ARBA00008644"/>
    </source>
</evidence>
<dbReference type="Proteomes" id="UP000310689">
    <property type="component" value="Unassembled WGS sequence"/>
</dbReference>
<evidence type="ECO:0000256" key="10">
    <source>
        <dbReference type="ARBA" id="ARBA00039472"/>
    </source>
</evidence>
<comment type="function">
    <text evidence="9">Involved in pre-mRNA splicing and cell cycle progression.</text>
</comment>
<dbReference type="GO" id="GO:0071014">
    <property type="term" value="C:post-mRNA release spliceosomal complex"/>
    <property type="evidence" value="ECO:0007669"/>
    <property type="project" value="TreeGrafter"/>
</dbReference>
<comment type="caution">
    <text evidence="16">The sequence shown here is derived from an EMBL/GenBank/DDBJ whole genome shotgun (WGS) entry which is preliminary data.</text>
</comment>
<comment type="subcellular location">
    <subcellularLocation>
        <location evidence="1">Nucleus</location>
    </subcellularLocation>
</comment>
<dbReference type="FunFam" id="1.25.40.10:FF:000023">
    <property type="entry name" value="Pre-mRNA-splicing factor SYF1"/>
    <property type="match status" value="1"/>
</dbReference>
<dbReference type="PANTHER" id="PTHR11246:SF5">
    <property type="entry name" value="PRE-MRNA-SPLICING FACTOR SYF1"/>
    <property type="match status" value="1"/>
</dbReference>
<dbReference type="GO" id="GO:0000349">
    <property type="term" value="P:generation of catalytic spliceosome for first transesterification step"/>
    <property type="evidence" value="ECO:0007669"/>
    <property type="project" value="TreeGrafter"/>
</dbReference>
<keyword evidence="7" id="KW-0508">mRNA splicing</keyword>
<feature type="region of interest" description="Disordered" evidence="12">
    <location>
        <begin position="380"/>
        <end position="401"/>
    </location>
</feature>
<gene>
    <name evidence="16" type="ORF">E3P86_00081</name>
</gene>
<dbReference type="GO" id="GO:0000974">
    <property type="term" value="C:Prp19 complex"/>
    <property type="evidence" value="ECO:0007669"/>
    <property type="project" value="TreeGrafter"/>
</dbReference>
<feature type="domain" description="Pre-mRNA-splicing factor SYF1 central HAT repeats" evidence="13">
    <location>
        <begin position="405"/>
        <end position="559"/>
    </location>
</feature>
<evidence type="ECO:0000256" key="4">
    <source>
        <dbReference type="ARBA" id="ARBA00022664"/>
    </source>
</evidence>
<dbReference type="InterPro" id="IPR055433">
    <property type="entry name" value="HAT_Syf1-like_N"/>
</dbReference>
<dbReference type="Pfam" id="PF23231">
    <property type="entry name" value="HAT_Syf1_CNRKL1_C"/>
    <property type="match status" value="1"/>
</dbReference>
<evidence type="ECO:0000256" key="5">
    <source>
        <dbReference type="ARBA" id="ARBA00022728"/>
    </source>
</evidence>
<name>A0A4V6TNX2_WALIC</name>
<dbReference type="GO" id="GO:0071007">
    <property type="term" value="C:U2-type catalytic step 2 spliceosome"/>
    <property type="evidence" value="ECO:0007669"/>
    <property type="project" value="TreeGrafter"/>
</dbReference>
<evidence type="ECO:0000256" key="8">
    <source>
        <dbReference type="ARBA" id="ARBA00023242"/>
    </source>
</evidence>
<evidence type="ECO:0000256" key="7">
    <source>
        <dbReference type="ARBA" id="ARBA00023187"/>
    </source>
</evidence>
<dbReference type="FunFam" id="1.25.40.10:FF:000137">
    <property type="entry name" value="Pre-mRNA-splicing factor syf1"/>
    <property type="match status" value="1"/>
</dbReference>
<dbReference type="PANTHER" id="PTHR11246">
    <property type="entry name" value="PRE-MRNA SPLICING FACTOR"/>
    <property type="match status" value="1"/>
</dbReference>
<dbReference type="SUPFAM" id="SSF48452">
    <property type="entry name" value="TPR-like"/>
    <property type="match status" value="3"/>
</dbReference>